<proteinExistence type="predicted"/>
<name>A0ABP8Q607_9ACTN</name>
<accession>A0ABP8Q607</accession>
<organism evidence="1 2">
    <name type="scientific">Actinoallomurus oryzae</name>
    <dbReference type="NCBI Taxonomy" id="502180"/>
    <lineage>
        <taxon>Bacteria</taxon>
        <taxon>Bacillati</taxon>
        <taxon>Actinomycetota</taxon>
        <taxon>Actinomycetes</taxon>
        <taxon>Streptosporangiales</taxon>
        <taxon>Thermomonosporaceae</taxon>
        <taxon>Actinoallomurus</taxon>
    </lineage>
</organism>
<evidence type="ECO:0000313" key="2">
    <source>
        <dbReference type="Proteomes" id="UP001500503"/>
    </source>
</evidence>
<reference evidence="2" key="1">
    <citation type="journal article" date="2019" name="Int. J. Syst. Evol. Microbiol.">
        <title>The Global Catalogue of Microorganisms (GCM) 10K type strain sequencing project: providing services to taxonomists for standard genome sequencing and annotation.</title>
        <authorList>
            <consortium name="The Broad Institute Genomics Platform"/>
            <consortium name="The Broad Institute Genome Sequencing Center for Infectious Disease"/>
            <person name="Wu L."/>
            <person name="Ma J."/>
        </authorList>
    </citation>
    <scope>NUCLEOTIDE SEQUENCE [LARGE SCALE GENOMIC DNA]</scope>
    <source>
        <strain evidence="2">JCM 17933</strain>
    </source>
</reference>
<evidence type="ECO:0008006" key="3">
    <source>
        <dbReference type="Google" id="ProtNLM"/>
    </source>
</evidence>
<protein>
    <recommendedName>
        <fullName evidence="3">ESX-1 secretion-associated protein</fullName>
    </recommendedName>
</protein>
<comment type="caution">
    <text evidence="1">The sequence shown here is derived from an EMBL/GenBank/DDBJ whole genome shotgun (WGS) entry which is preliminary data.</text>
</comment>
<dbReference type="EMBL" id="BAABHF010000022">
    <property type="protein sequence ID" value="GAA4496931.1"/>
    <property type="molecule type" value="Genomic_DNA"/>
</dbReference>
<sequence>MSDKFQADPARAKAAIEKIEGLGHLINGIGERFVDGLSNAGDVLGHDKFGRTAFTQLNNQKLQLHQVLIALGRVADGFPEALNLQSKYTQKTQAGVVDAINEYGSYQGEGLPGRGGAHGR</sequence>
<dbReference type="Proteomes" id="UP001500503">
    <property type="component" value="Unassembled WGS sequence"/>
</dbReference>
<gene>
    <name evidence="1" type="ORF">GCM10023191_039660</name>
</gene>
<dbReference type="RefSeq" id="WP_345465699.1">
    <property type="nucleotide sequence ID" value="NZ_BAABHF010000022.1"/>
</dbReference>
<evidence type="ECO:0000313" key="1">
    <source>
        <dbReference type="EMBL" id="GAA4496931.1"/>
    </source>
</evidence>
<keyword evidence="2" id="KW-1185">Reference proteome</keyword>